<dbReference type="PANTHER" id="PTHR13526:SF8">
    <property type="entry name" value="TRANSCRIPTION FACTOR SPT20 HOMOLOG"/>
    <property type="match status" value="1"/>
</dbReference>
<feature type="region of interest" description="Disordered" evidence="1">
    <location>
        <begin position="454"/>
        <end position="515"/>
    </location>
</feature>
<feature type="compositionally biased region" description="Pro residues" evidence="1">
    <location>
        <begin position="357"/>
        <end position="371"/>
    </location>
</feature>
<feature type="domain" description="Spt20-like SEP" evidence="2">
    <location>
        <begin position="19"/>
        <end position="163"/>
    </location>
</feature>
<dbReference type="Pfam" id="PF12090">
    <property type="entry name" value="Spt20_SEP"/>
    <property type="match status" value="1"/>
</dbReference>
<sequence>MAGYNITRDVEELLERTKSMPPSFTVHLHVEYWTLNNGSKFLYNNQIASLLDDVRAHRIPVDFLDLFEAAKVPFYDGCMIVELLDYRPQRNKEPTLEKPERTRAVLHPNSETLWADICALNQRYGGKWTDRDALEVESRLLLATAPPLCLDPDPHLARIANHVTRVSTPTVPVSLKRKAAAMDPEEDETDKARRAKIMQFMNPRQNRTITPSYRILEAIQRHREKRETGADPTAVPAATTTALPSNTAPSPTKPPTPSITVSQAHSPVSLDDKKKSKTTTATATAAFARANGSLTPVPAAQTHQFISQNPPNPPTPNAHSPLQPQVYPNVQAATEAARRTPTPAQLKNYAAAQQRPVPAPSKTPAPAPVPVAPNQNMPPQTGTFQAQVQVPASHFLSQPPARAAKVGAKGTGAPTQQQQQLPAAALAQLIYAQQMQQGQQLQQRLNAQKNVNGGRATPQVQQVQAAKSPVRSSPMVANKPLAAVARSPMPQPAQAQQQQQVQQQHPQHTFTPTFNPAHLRPLVHQLPAHLATAATTTANGQTQPSVNRAAATASPQQAQAQAQTQLQTQNQQAQQPQAQQPPQVPQAQQQQQQQAQQPALQMYTPQMYYPPMNYTPSMQAQAQAAHAQAQRLYWQHQQQQQQQQQMVNRGLVGAVNVGGQHGQPGMMPHAQALAQQQMQMAAAAKAQAAGAQAVQGR</sequence>
<dbReference type="GO" id="GO:0003712">
    <property type="term" value="F:transcription coregulator activity"/>
    <property type="evidence" value="ECO:0007669"/>
    <property type="project" value="InterPro"/>
</dbReference>
<keyword evidence="4" id="KW-1185">Reference proteome</keyword>
<feature type="region of interest" description="Disordered" evidence="1">
    <location>
        <begin position="223"/>
        <end position="277"/>
    </location>
</feature>
<dbReference type="Proteomes" id="UP001063166">
    <property type="component" value="Unassembled WGS sequence"/>
</dbReference>
<dbReference type="InterPro" id="IPR021950">
    <property type="entry name" value="Spt20"/>
</dbReference>
<evidence type="ECO:0000313" key="4">
    <source>
        <dbReference type="Proteomes" id="UP001063166"/>
    </source>
</evidence>
<proteinExistence type="predicted"/>
<dbReference type="GO" id="GO:0000124">
    <property type="term" value="C:SAGA complex"/>
    <property type="evidence" value="ECO:0007669"/>
    <property type="project" value="InterPro"/>
</dbReference>
<dbReference type="OrthoDB" id="1932706at2759"/>
<dbReference type="AlphaFoldDB" id="A0A9P3PXZ3"/>
<dbReference type="EMBL" id="BRPK01000013">
    <property type="protein sequence ID" value="GLB43292.1"/>
    <property type="molecule type" value="Genomic_DNA"/>
</dbReference>
<dbReference type="PANTHER" id="PTHR13526">
    <property type="entry name" value="TRANSCRIPTION FACTOR SPT20 HOMOLOG"/>
    <property type="match status" value="1"/>
</dbReference>
<reference evidence="3" key="1">
    <citation type="submission" date="2022-07" db="EMBL/GenBank/DDBJ databases">
        <title>The genome of Lyophyllum shimeji provides insight into the initial evolution of ectomycorrhizal fungal genome.</title>
        <authorList>
            <person name="Kobayashi Y."/>
            <person name="Shibata T."/>
            <person name="Hirakawa H."/>
            <person name="Shigenobu S."/>
            <person name="Nishiyama T."/>
            <person name="Yamada A."/>
            <person name="Hasebe M."/>
            <person name="Kawaguchi M."/>
        </authorList>
    </citation>
    <scope>NUCLEOTIDE SEQUENCE</scope>
    <source>
        <strain evidence="3">AT787</strain>
    </source>
</reference>
<name>A0A9P3PXZ3_LYOSH</name>
<gene>
    <name evidence="3" type="primary">SPT20</name>
    <name evidence="3" type="ORF">LshimejAT787_1301930</name>
</gene>
<feature type="compositionally biased region" description="Low complexity" evidence="1">
    <location>
        <begin position="492"/>
        <end position="508"/>
    </location>
</feature>
<feature type="compositionally biased region" description="Low complexity" evidence="1">
    <location>
        <begin position="230"/>
        <end position="250"/>
    </location>
</feature>
<protein>
    <submittedName>
        <fullName evidence="3">Spt20 family protein</fullName>
    </submittedName>
</protein>
<evidence type="ECO:0000313" key="3">
    <source>
        <dbReference type="EMBL" id="GLB43292.1"/>
    </source>
</evidence>
<feature type="compositionally biased region" description="Low complexity" evidence="1">
    <location>
        <begin position="549"/>
        <end position="599"/>
    </location>
</feature>
<feature type="region of interest" description="Disordered" evidence="1">
    <location>
        <begin position="349"/>
        <end position="381"/>
    </location>
</feature>
<feature type="region of interest" description="Disordered" evidence="1">
    <location>
        <begin position="536"/>
        <end position="599"/>
    </location>
</feature>
<evidence type="ECO:0000259" key="2">
    <source>
        <dbReference type="Pfam" id="PF12090"/>
    </source>
</evidence>
<comment type="caution">
    <text evidence="3">The sequence shown here is derived from an EMBL/GenBank/DDBJ whole genome shotgun (WGS) entry which is preliminary data.</text>
</comment>
<evidence type="ECO:0000256" key="1">
    <source>
        <dbReference type="SAM" id="MobiDB-lite"/>
    </source>
</evidence>
<feature type="region of interest" description="Disordered" evidence="1">
    <location>
        <begin position="304"/>
        <end position="324"/>
    </location>
</feature>
<dbReference type="InterPro" id="IPR046468">
    <property type="entry name" value="Spt20-like_SEP"/>
</dbReference>
<dbReference type="GO" id="GO:0006357">
    <property type="term" value="P:regulation of transcription by RNA polymerase II"/>
    <property type="evidence" value="ECO:0007669"/>
    <property type="project" value="TreeGrafter"/>
</dbReference>
<accession>A0A9P3PXZ3</accession>
<organism evidence="3 4">
    <name type="scientific">Lyophyllum shimeji</name>
    <name type="common">Hon-shimeji</name>
    <name type="synonym">Tricholoma shimeji</name>
    <dbReference type="NCBI Taxonomy" id="47721"/>
    <lineage>
        <taxon>Eukaryota</taxon>
        <taxon>Fungi</taxon>
        <taxon>Dikarya</taxon>
        <taxon>Basidiomycota</taxon>
        <taxon>Agaricomycotina</taxon>
        <taxon>Agaricomycetes</taxon>
        <taxon>Agaricomycetidae</taxon>
        <taxon>Agaricales</taxon>
        <taxon>Tricholomatineae</taxon>
        <taxon>Lyophyllaceae</taxon>
        <taxon>Lyophyllum</taxon>
    </lineage>
</organism>